<reference evidence="2" key="2">
    <citation type="submission" date="2022-06" db="UniProtKB">
        <authorList>
            <consortium name="EnsemblMetazoa"/>
        </authorList>
    </citation>
    <scope>IDENTIFICATION</scope>
    <source>
        <strain evidence="2">PS312</strain>
    </source>
</reference>
<organism evidence="2 3">
    <name type="scientific">Pristionchus pacificus</name>
    <name type="common">Parasitic nematode worm</name>
    <dbReference type="NCBI Taxonomy" id="54126"/>
    <lineage>
        <taxon>Eukaryota</taxon>
        <taxon>Metazoa</taxon>
        <taxon>Ecdysozoa</taxon>
        <taxon>Nematoda</taxon>
        <taxon>Chromadorea</taxon>
        <taxon>Rhabditida</taxon>
        <taxon>Rhabditina</taxon>
        <taxon>Diplogasteromorpha</taxon>
        <taxon>Diplogasteroidea</taxon>
        <taxon>Neodiplogasteridae</taxon>
        <taxon>Pristionchus</taxon>
    </lineage>
</organism>
<name>A0A2A6CR88_PRIPA</name>
<reference evidence="3" key="1">
    <citation type="journal article" date="2008" name="Nat. Genet.">
        <title>The Pristionchus pacificus genome provides a unique perspective on nematode lifestyle and parasitism.</title>
        <authorList>
            <person name="Dieterich C."/>
            <person name="Clifton S.W."/>
            <person name="Schuster L.N."/>
            <person name="Chinwalla A."/>
            <person name="Delehaunty K."/>
            <person name="Dinkelacker I."/>
            <person name="Fulton L."/>
            <person name="Fulton R."/>
            <person name="Godfrey J."/>
            <person name="Minx P."/>
            <person name="Mitreva M."/>
            <person name="Roeseler W."/>
            <person name="Tian H."/>
            <person name="Witte H."/>
            <person name="Yang S.P."/>
            <person name="Wilson R.K."/>
            <person name="Sommer R.J."/>
        </authorList>
    </citation>
    <scope>NUCLEOTIDE SEQUENCE [LARGE SCALE GENOMIC DNA]</scope>
    <source>
        <strain evidence="3">PS312</strain>
    </source>
</reference>
<dbReference type="EnsemblMetazoa" id="PPA05427.1">
    <property type="protein sequence ID" value="PPA05427.1"/>
    <property type="gene ID" value="WBGene00094981"/>
</dbReference>
<feature type="region of interest" description="Disordered" evidence="1">
    <location>
        <begin position="804"/>
        <end position="827"/>
    </location>
</feature>
<accession>A0A8R1U6B1</accession>
<feature type="compositionally biased region" description="Polar residues" evidence="1">
    <location>
        <begin position="226"/>
        <end position="240"/>
    </location>
</feature>
<feature type="region of interest" description="Disordered" evidence="1">
    <location>
        <begin position="137"/>
        <end position="161"/>
    </location>
</feature>
<dbReference type="AlphaFoldDB" id="A0A2A6CR88"/>
<feature type="region of interest" description="Disordered" evidence="1">
    <location>
        <begin position="424"/>
        <end position="467"/>
    </location>
</feature>
<protein>
    <submittedName>
        <fullName evidence="2">Uncharacterized protein</fullName>
    </submittedName>
</protein>
<feature type="region of interest" description="Disordered" evidence="1">
    <location>
        <begin position="226"/>
        <end position="255"/>
    </location>
</feature>
<feature type="compositionally biased region" description="Polar residues" evidence="1">
    <location>
        <begin position="726"/>
        <end position="742"/>
    </location>
</feature>
<evidence type="ECO:0000313" key="2">
    <source>
        <dbReference type="EnsemblMetazoa" id="PPA05427.1"/>
    </source>
</evidence>
<proteinExistence type="predicted"/>
<feature type="compositionally biased region" description="Polar residues" evidence="1">
    <location>
        <begin position="586"/>
        <end position="610"/>
    </location>
</feature>
<dbReference type="Proteomes" id="UP000005239">
    <property type="component" value="Unassembled WGS sequence"/>
</dbReference>
<gene>
    <name evidence="2" type="primary">WBGene00094981</name>
</gene>
<accession>A0A2A6CR88</accession>
<feature type="region of interest" description="Disordered" evidence="1">
    <location>
        <begin position="315"/>
        <end position="339"/>
    </location>
</feature>
<feature type="region of interest" description="Disordered" evidence="1">
    <location>
        <begin position="22"/>
        <end position="57"/>
    </location>
</feature>
<feature type="compositionally biased region" description="Polar residues" evidence="1">
    <location>
        <begin position="286"/>
        <end position="295"/>
    </location>
</feature>
<feature type="compositionally biased region" description="Polar residues" evidence="1">
    <location>
        <begin position="316"/>
        <end position="339"/>
    </location>
</feature>
<feature type="region of interest" description="Disordered" evidence="1">
    <location>
        <begin position="586"/>
        <end position="662"/>
    </location>
</feature>
<keyword evidence="3" id="KW-1185">Reference proteome</keyword>
<evidence type="ECO:0000313" key="3">
    <source>
        <dbReference type="Proteomes" id="UP000005239"/>
    </source>
</evidence>
<feature type="region of interest" description="Disordered" evidence="1">
    <location>
        <begin position="277"/>
        <end position="300"/>
    </location>
</feature>
<sequence length="827" mass="92689">SLSPLHCVFIFSKSMNEDERRALDRSRAIPRRKTTAAASNDHLHPCQPSSLSNDPAAERMSSPILNMTYSTASNGTIRPTQTLPRSDAPLRLFAPMSASKFPYQSPYSIASYESLPIVDSYDTSNNEIMRSPMMSSSFAKEFDDPPLPVQPPAHSDKDSPLSDLDNLQMFDWNDLETQGATILGSRRRSAIDESLLDDEKFRCDNDFNTALSLQYLVCDESVTSAMSNERTSNSGATNKVNRPMSGGEGDSNSAVKLVGDLSNSSLVFHDKQREPIRRKSYLMEPQVSSPSSSLRTIPEEPLDDHFFDRLDDLLERTTNPPSSLSKSTTRGHGENAQQGSLLSRILAQPRKDLCSPPFETLVENKIKSRNSCSLMTKYEEHQRQETLLNTGSQEIDDNFFDHLDQLLEKATPLEGVDSRSVVGFDEHGQEGWNSKGTPEESVESDGPIASLLDKPTTPGDSTSDNHEVTQNKKPIFITDAAAIEEPLDEFFPDLSSKRSKIELGDTTSMVKCALPSFCTKDLQSEPELIMSNRNRSNRRSLTPNMCNLIPLEERKNRRSHVVVRQPIMRTRNPVCHLKRKWVRQALNSPSSAGASKQSAPAVNTTQQNRSIPEPDVIYLDSDDEETPNDVMLTPVKSVPHSTKRSNGPSTGARTRKRSDQYDRVNDSPLHRIKQAMLLESRSMMGQLDKNISEEVQENGNEEVEEWMPSRYEKLKRTNLQRRSGVHGTTSTMNAERSSSTKRISTADHVSSFLHQPESNCVNKVHGRKTLGEYVKNRLKDSNNMERNAIHPAESLMKRKNLLEASSGSVPRQAHRKLEQLRYPEPSM</sequence>
<feature type="region of interest" description="Disordered" evidence="1">
    <location>
        <begin position="720"/>
        <end position="742"/>
    </location>
</feature>
<evidence type="ECO:0000256" key="1">
    <source>
        <dbReference type="SAM" id="MobiDB-lite"/>
    </source>
</evidence>